<dbReference type="EMBL" id="AGNK02003564">
    <property type="status" value="NOT_ANNOTATED_CDS"/>
    <property type="molecule type" value="Genomic_DNA"/>
</dbReference>
<proteinExistence type="predicted"/>
<evidence type="ECO:0000313" key="1">
    <source>
        <dbReference type="EnsemblPlants" id="KQL00803"/>
    </source>
</evidence>
<dbReference type="InParanoid" id="K3YNZ4"/>
<dbReference type="EnsemblPlants" id="KQL00803">
    <property type="protein sequence ID" value="KQL00803"/>
    <property type="gene ID" value="SETIT_015986mg"/>
</dbReference>
<keyword evidence="2" id="KW-1185">Reference proteome</keyword>
<dbReference type="Gramene" id="KQL00803">
    <property type="protein sequence ID" value="KQL00803"/>
    <property type="gene ID" value="SETIT_015986mg"/>
</dbReference>
<evidence type="ECO:0000313" key="2">
    <source>
        <dbReference type="Proteomes" id="UP000004995"/>
    </source>
</evidence>
<reference evidence="1" key="2">
    <citation type="submission" date="2018-08" db="UniProtKB">
        <authorList>
            <consortium name="EnsemblPlants"/>
        </authorList>
    </citation>
    <scope>IDENTIFICATION</scope>
    <source>
        <strain evidence="1">Yugu1</strain>
    </source>
</reference>
<organism evidence="1 2">
    <name type="scientific">Setaria italica</name>
    <name type="common">Foxtail millet</name>
    <name type="synonym">Panicum italicum</name>
    <dbReference type="NCBI Taxonomy" id="4555"/>
    <lineage>
        <taxon>Eukaryota</taxon>
        <taxon>Viridiplantae</taxon>
        <taxon>Streptophyta</taxon>
        <taxon>Embryophyta</taxon>
        <taxon>Tracheophyta</taxon>
        <taxon>Spermatophyta</taxon>
        <taxon>Magnoliopsida</taxon>
        <taxon>Liliopsida</taxon>
        <taxon>Poales</taxon>
        <taxon>Poaceae</taxon>
        <taxon>PACMAD clade</taxon>
        <taxon>Panicoideae</taxon>
        <taxon>Panicodae</taxon>
        <taxon>Paniceae</taxon>
        <taxon>Cenchrinae</taxon>
        <taxon>Setaria</taxon>
    </lineage>
</organism>
<protein>
    <submittedName>
        <fullName evidence="1">Uncharacterized protein</fullName>
    </submittedName>
</protein>
<dbReference type="Proteomes" id="UP000004995">
    <property type="component" value="Unassembled WGS sequence"/>
</dbReference>
<reference evidence="2" key="1">
    <citation type="journal article" date="2012" name="Nat. Biotechnol.">
        <title>Reference genome sequence of the model plant Setaria.</title>
        <authorList>
            <person name="Bennetzen J.L."/>
            <person name="Schmutz J."/>
            <person name="Wang H."/>
            <person name="Percifield R."/>
            <person name="Hawkins J."/>
            <person name="Pontaroli A.C."/>
            <person name="Estep M."/>
            <person name="Feng L."/>
            <person name="Vaughn J.N."/>
            <person name="Grimwood J."/>
            <person name="Jenkins J."/>
            <person name="Barry K."/>
            <person name="Lindquist E."/>
            <person name="Hellsten U."/>
            <person name="Deshpande S."/>
            <person name="Wang X."/>
            <person name="Wu X."/>
            <person name="Mitros T."/>
            <person name="Triplett J."/>
            <person name="Yang X."/>
            <person name="Ye C.Y."/>
            <person name="Mauro-Herrera M."/>
            <person name="Wang L."/>
            <person name="Li P."/>
            <person name="Sharma M."/>
            <person name="Sharma R."/>
            <person name="Ronald P.C."/>
            <person name="Panaud O."/>
            <person name="Kellogg E.A."/>
            <person name="Brutnell T.P."/>
            <person name="Doust A.N."/>
            <person name="Tuskan G.A."/>
            <person name="Rokhsar D."/>
            <person name="Devos K.M."/>
        </authorList>
    </citation>
    <scope>NUCLEOTIDE SEQUENCE [LARGE SCALE GENOMIC DNA]</scope>
    <source>
        <strain evidence="2">cv. Yugu1</strain>
    </source>
</reference>
<accession>K3YNZ4</accession>
<name>K3YNZ4_SETIT</name>
<dbReference type="AlphaFoldDB" id="K3YNZ4"/>
<sequence length="38" mass="4525">MVGTRRWVWTWDLWRSYTATVQSPVRMAPSSLFYGTQC</sequence>
<dbReference type="HOGENOM" id="CLU_3336495_0_0_1"/>